<dbReference type="Proteomes" id="UP001457282">
    <property type="component" value="Unassembled WGS sequence"/>
</dbReference>
<accession>A0AAW1XVR2</accession>
<reference evidence="2 3" key="1">
    <citation type="journal article" date="2023" name="G3 (Bethesda)">
        <title>A chromosome-length genome assembly and annotation of blackberry (Rubus argutus, cv. 'Hillquist').</title>
        <authorList>
            <person name="Bruna T."/>
            <person name="Aryal R."/>
            <person name="Dudchenko O."/>
            <person name="Sargent D.J."/>
            <person name="Mead D."/>
            <person name="Buti M."/>
            <person name="Cavallini A."/>
            <person name="Hytonen T."/>
            <person name="Andres J."/>
            <person name="Pham M."/>
            <person name="Weisz D."/>
            <person name="Mascagni F."/>
            <person name="Usai G."/>
            <person name="Natali L."/>
            <person name="Bassil N."/>
            <person name="Fernandez G.E."/>
            <person name="Lomsadze A."/>
            <person name="Armour M."/>
            <person name="Olukolu B."/>
            <person name="Poorten T."/>
            <person name="Britton C."/>
            <person name="Davik J."/>
            <person name="Ashrafi H."/>
            <person name="Aiden E.L."/>
            <person name="Borodovsky M."/>
            <person name="Worthington M."/>
        </authorList>
    </citation>
    <scope>NUCLEOTIDE SEQUENCE [LARGE SCALE GENOMIC DNA]</scope>
    <source>
        <strain evidence="2">PI 553951</strain>
    </source>
</reference>
<gene>
    <name evidence="2" type="ORF">M0R45_017377</name>
</gene>
<sequence>MAIRAKTQVNNRDNVNKKTVLYSKQTSGKRAAQNTRFVDFRFKLSTWSGFLPMRLLKHFADKVAGTLCLGMGSVRAKPSRNDSLSSRSMPYVAPGDSHREDAIEDCIEFINSSSTFSRATPIATQISP</sequence>
<evidence type="ECO:0000313" key="2">
    <source>
        <dbReference type="EMBL" id="KAK9940734.1"/>
    </source>
</evidence>
<evidence type="ECO:0000313" key="3">
    <source>
        <dbReference type="Proteomes" id="UP001457282"/>
    </source>
</evidence>
<evidence type="ECO:0008006" key="4">
    <source>
        <dbReference type="Google" id="ProtNLM"/>
    </source>
</evidence>
<dbReference type="AlphaFoldDB" id="A0AAW1XVR2"/>
<dbReference type="PANTHER" id="PTHR34355:SF7">
    <property type="entry name" value="JOSEPHIN PROTEIN-LIKE PROTEIN"/>
    <property type="match status" value="1"/>
</dbReference>
<comment type="caution">
    <text evidence="2">The sequence shown here is derived from an EMBL/GenBank/DDBJ whole genome shotgun (WGS) entry which is preliminary data.</text>
</comment>
<proteinExistence type="predicted"/>
<dbReference type="EMBL" id="JBEDUW010000003">
    <property type="protein sequence ID" value="KAK9940734.1"/>
    <property type="molecule type" value="Genomic_DNA"/>
</dbReference>
<dbReference type="PANTHER" id="PTHR34355">
    <property type="entry name" value="JOSEPHIN-LIKE PROTEIN"/>
    <property type="match status" value="1"/>
</dbReference>
<evidence type="ECO:0000256" key="1">
    <source>
        <dbReference type="SAM" id="MobiDB-lite"/>
    </source>
</evidence>
<keyword evidence="3" id="KW-1185">Reference proteome</keyword>
<protein>
    <recommendedName>
        <fullName evidence="4">Josephin-like protein</fullName>
    </recommendedName>
</protein>
<feature type="region of interest" description="Disordered" evidence="1">
    <location>
        <begin position="76"/>
        <end position="97"/>
    </location>
</feature>
<name>A0AAW1XVR2_RUBAR</name>
<organism evidence="2 3">
    <name type="scientific">Rubus argutus</name>
    <name type="common">Southern blackberry</name>
    <dbReference type="NCBI Taxonomy" id="59490"/>
    <lineage>
        <taxon>Eukaryota</taxon>
        <taxon>Viridiplantae</taxon>
        <taxon>Streptophyta</taxon>
        <taxon>Embryophyta</taxon>
        <taxon>Tracheophyta</taxon>
        <taxon>Spermatophyta</taxon>
        <taxon>Magnoliopsida</taxon>
        <taxon>eudicotyledons</taxon>
        <taxon>Gunneridae</taxon>
        <taxon>Pentapetalae</taxon>
        <taxon>rosids</taxon>
        <taxon>fabids</taxon>
        <taxon>Rosales</taxon>
        <taxon>Rosaceae</taxon>
        <taxon>Rosoideae</taxon>
        <taxon>Rosoideae incertae sedis</taxon>
        <taxon>Rubus</taxon>
    </lineage>
</organism>